<keyword evidence="1" id="KW-0732">Signal</keyword>
<evidence type="ECO:0000256" key="1">
    <source>
        <dbReference type="SAM" id="SignalP"/>
    </source>
</evidence>
<accession>A0A6A4XSF3</accession>
<dbReference type="AlphaFoldDB" id="A0A6A4XSF3"/>
<evidence type="ECO:0000313" key="2">
    <source>
        <dbReference type="EMBL" id="KAF0685828.1"/>
    </source>
</evidence>
<comment type="caution">
    <text evidence="2">The sequence shown here is derived from an EMBL/GenBank/DDBJ whole genome shotgun (WGS) entry which is preliminary data.</text>
</comment>
<feature type="signal peptide" evidence="1">
    <location>
        <begin position="1"/>
        <end position="18"/>
    </location>
</feature>
<dbReference type="EMBL" id="VJMH01007047">
    <property type="protein sequence ID" value="KAF0685828.1"/>
    <property type="molecule type" value="Genomic_DNA"/>
</dbReference>
<proteinExistence type="predicted"/>
<reference evidence="2" key="1">
    <citation type="submission" date="2019-06" db="EMBL/GenBank/DDBJ databases">
        <title>Genomics analysis of Aphanomyces spp. identifies a new class of oomycete effector associated with host adaptation.</title>
        <authorList>
            <person name="Gaulin E."/>
        </authorList>
    </citation>
    <scope>NUCLEOTIDE SEQUENCE</scope>
    <source>
        <strain evidence="2">CBS 578.67</strain>
    </source>
</reference>
<evidence type="ECO:0008006" key="3">
    <source>
        <dbReference type="Google" id="ProtNLM"/>
    </source>
</evidence>
<gene>
    <name evidence="2" type="ORF">As57867_022280</name>
</gene>
<sequence>EGVRTAAAGVALLTQVLAAVDSPATASFGPAYVVVVSDVLRHYAAAQWFHALGGPYVDVTLRCVCATASTTSHTPPALAFALATLLDTIAALATGSSSCDPTFATTLLVAATTHLTAYPSLVHGVHDRVSAAWAARLVASDATDADRAALLRAARPLATQPWYAQRVGAAVVRLLHDADDVSAALVDEIETWLTLLLAAMAPAHAEECLLVVLPTLLRVPRQDAVGRMLIGYATAFSASFKGAVGHLCVETRSALEVALRQALVDKQVAAAQRATAQPAAMNLDLSRYG</sequence>
<organism evidence="2">
    <name type="scientific">Aphanomyces stellatus</name>
    <dbReference type="NCBI Taxonomy" id="120398"/>
    <lineage>
        <taxon>Eukaryota</taxon>
        <taxon>Sar</taxon>
        <taxon>Stramenopiles</taxon>
        <taxon>Oomycota</taxon>
        <taxon>Saprolegniomycetes</taxon>
        <taxon>Saprolegniales</taxon>
        <taxon>Verrucalvaceae</taxon>
        <taxon>Aphanomyces</taxon>
    </lineage>
</organism>
<name>A0A6A4XSF3_9STRA</name>
<protein>
    <recommendedName>
        <fullName evidence="3">MMS19 nucleotide excision repair protein</fullName>
    </recommendedName>
</protein>
<feature type="chain" id="PRO_5025440375" description="MMS19 nucleotide excision repair protein" evidence="1">
    <location>
        <begin position="19"/>
        <end position="289"/>
    </location>
</feature>
<feature type="non-terminal residue" evidence="2">
    <location>
        <position position="1"/>
    </location>
</feature>